<reference evidence="2 3" key="1">
    <citation type="submission" date="2016-12" db="EMBL/GenBank/DDBJ databases">
        <title>Domibacillus sp. SAOS 44 whole genome sequencing.</title>
        <authorList>
            <person name="Verma A."/>
            <person name="Krishnamurthi S."/>
        </authorList>
    </citation>
    <scope>NUCLEOTIDE SEQUENCE [LARGE SCALE GENOMIC DNA]</scope>
    <source>
        <strain evidence="2 3">SAOS 44</strain>
    </source>
</reference>
<evidence type="ECO:0000313" key="3">
    <source>
        <dbReference type="Proteomes" id="UP000186524"/>
    </source>
</evidence>
<keyword evidence="3" id="KW-1185">Reference proteome</keyword>
<dbReference type="InterPro" id="IPR038717">
    <property type="entry name" value="Tc1-like_DDE_dom"/>
</dbReference>
<dbReference type="GO" id="GO:0003676">
    <property type="term" value="F:nucleic acid binding"/>
    <property type="evidence" value="ECO:0007669"/>
    <property type="project" value="InterPro"/>
</dbReference>
<proteinExistence type="predicted"/>
<sequence>MNREQAINELKEAMKKAQGRRDFERYQAVLLFLEGYQKKEIAQIIGHCSHSIGLIRYPTGQIVMILDNARIHHAKLIQPFLETNRGCLKLIFLPPYSPYLNLIEGWWKYKE</sequence>
<dbReference type="OrthoDB" id="2854648at2"/>
<dbReference type="AlphaFoldDB" id="A0A1Q5NZ51"/>
<dbReference type="Proteomes" id="UP000186524">
    <property type="component" value="Unassembled WGS sequence"/>
</dbReference>
<gene>
    <name evidence="2" type="ORF">BLL40_16170</name>
</gene>
<dbReference type="Pfam" id="PF13358">
    <property type="entry name" value="DDE_3"/>
    <property type="match status" value="1"/>
</dbReference>
<accession>A0A1Q5NZ51</accession>
<protein>
    <recommendedName>
        <fullName evidence="1">Tc1-like transposase DDE domain-containing protein</fullName>
    </recommendedName>
</protein>
<dbReference type="EMBL" id="MRWQ01000028">
    <property type="protein sequence ID" value="OKL35284.1"/>
    <property type="molecule type" value="Genomic_DNA"/>
</dbReference>
<comment type="caution">
    <text evidence="2">The sequence shown here is derived from an EMBL/GenBank/DDBJ whole genome shotgun (WGS) entry which is preliminary data.</text>
</comment>
<dbReference type="STRING" id="1714354.BLL40_16170"/>
<dbReference type="InterPro" id="IPR036397">
    <property type="entry name" value="RNaseH_sf"/>
</dbReference>
<organism evidence="2 3">
    <name type="scientific">Domibacillus mangrovi</name>
    <dbReference type="NCBI Taxonomy" id="1714354"/>
    <lineage>
        <taxon>Bacteria</taxon>
        <taxon>Bacillati</taxon>
        <taxon>Bacillota</taxon>
        <taxon>Bacilli</taxon>
        <taxon>Bacillales</taxon>
        <taxon>Bacillaceae</taxon>
        <taxon>Domibacillus</taxon>
    </lineage>
</organism>
<feature type="domain" description="Tc1-like transposase DDE" evidence="1">
    <location>
        <begin position="26"/>
        <end position="108"/>
    </location>
</feature>
<dbReference type="Gene3D" id="3.30.420.10">
    <property type="entry name" value="Ribonuclease H-like superfamily/Ribonuclease H"/>
    <property type="match status" value="1"/>
</dbReference>
<evidence type="ECO:0000313" key="2">
    <source>
        <dbReference type="EMBL" id="OKL35284.1"/>
    </source>
</evidence>
<name>A0A1Q5NZ51_9BACI</name>
<evidence type="ECO:0000259" key="1">
    <source>
        <dbReference type="Pfam" id="PF13358"/>
    </source>
</evidence>